<evidence type="ECO:0000313" key="4">
    <source>
        <dbReference type="Proteomes" id="UP000199481"/>
    </source>
</evidence>
<protein>
    <submittedName>
        <fullName evidence="3">Initiator Replication protein</fullName>
    </submittedName>
</protein>
<dbReference type="OrthoDB" id="2084703at2"/>
<name>A0A1H0XHT2_9LACT</name>
<dbReference type="InterPro" id="IPR036388">
    <property type="entry name" value="WH-like_DNA-bd_sf"/>
</dbReference>
<evidence type="ECO:0000259" key="2">
    <source>
        <dbReference type="Pfam" id="PF01051"/>
    </source>
</evidence>
<gene>
    <name evidence="3" type="ORF">SAMN04487752_0002</name>
</gene>
<dbReference type="GO" id="GO:0003887">
    <property type="term" value="F:DNA-directed DNA polymerase activity"/>
    <property type="evidence" value="ECO:0007669"/>
    <property type="project" value="InterPro"/>
</dbReference>
<evidence type="ECO:0000256" key="1">
    <source>
        <dbReference type="ARBA" id="ARBA00038283"/>
    </source>
</evidence>
<dbReference type="Pfam" id="PF21205">
    <property type="entry name" value="Rep3_C"/>
    <property type="match status" value="1"/>
</dbReference>
<accession>A0A1H0XHT2</accession>
<dbReference type="Proteomes" id="UP000199481">
    <property type="component" value="Unassembled WGS sequence"/>
</dbReference>
<dbReference type="InterPro" id="IPR000525">
    <property type="entry name" value="Initiator_Rep_WH1"/>
</dbReference>
<dbReference type="Gene3D" id="1.10.10.10">
    <property type="entry name" value="Winged helix-like DNA-binding domain superfamily/Winged helix DNA-binding domain"/>
    <property type="match status" value="2"/>
</dbReference>
<feature type="domain" description="Initiator Rep protein WH1" evidence="2">
    <location>
        <begin position="4"/>
        <end position="148"/>
    </location>
</feature>
<evidence type="ECO:0000313" key="3">
    <source>
        <dbReference type="EMBL" id="SDQ02502.1"/>
    </source>
</evidence>
<dbReference type="SUPFAM" id="SSF46785">
    <property type="entry name" value="Winged helix' DNA-binding domain"/>
    <property type="match status" value="2"/>
</dbReference>
<sequence length="234" mass="27903">MNEIVKISNQMNTLGFRNFTSKEMDLFFAICSRVREQGTQELAFSFEKLRELSSYKPTSNDRFVDDLIRTNTKLMNLNVNFDDGNEYVAFVLFPTFRINREEQTLKIAVNNEFSFLLNELTNNFARFELEQFTYLKSSYAKTMYRLLKQFKSTGFFVISIEEFRETLDIPVNYRMSEIDKKVFAPIRKELFPLYDRFEIEKVKKKGNKIVQLKFHFMEKTAPKKIKVPLHDFTK</sequence>
<dbReference type="Pfam" id="PF01051">
    <property type="entry name" value="Rep3_N"/>
    <property type="match status" value="1"/>
</dbReference>
<proteinExistence type="inferred from homology"/>
<comment type="similarity">
    <text evidence="1">Belongs to the initiator RepB protein family.</text>
</comment>
<reference evidence="4" key="1">
    <citation type="submission" date="2016-10" db="EMBL/GenBank/DDBJ databases">
        <authorList>
            <person name="Varghese N."/>
            <person name="Submissions S."/>
        </authorList>
    </citation>
    <scope>NUCLEOTIDE SEQUENCE [LARGE SCALE GENOMIC DNA]</scope>
    <source>
        <strain evidence="4">MPL-11</strain>
    </source>
</reference>
<dbReference type="RefSeq" id="WP_089974246.1">
    <property type="nucleotide sequence ID" value="NZ_FNJW01000001.1"/>
</dbReference>
<dbReference type="GO" id="GO:0006270">
    <property type="term" value="P:DNA replication initiation"/>
    <property type="evidence" value="ECO:0007669"/>
    <property type="project" value="InterPro"/>
</dbReference>
<organism evidence="3 4">
    <name type="scientific">Carnobacterium viridans</name>
    <dbReference type="NCBI Taxonomy" id="174587"/>
    <lineage>
        <taxon>Bacteria</taxon>
        <taxon>Bacillati</taxon>
        <taxon>Bacillota</taxon>
        <taxon>Bacilli</taxon>
        <taxon>Lactobacillales</taxon>
        <taxon>Carnobacteriaceae</taxon>
        <taxon>Carnobacterium</taxon>
    </lineage>
</organism>
<dbReference type="EMBL" id="FNJW01000001">
    <property type="protein sequence ID" value="SDQ02502.1"/>
    <property type="molecule type" value="Genomic_DNA"/>
</dbReference>
<dbReference type="AlphaFoldDB" id="A0A1H0XHT2"/>
<dbReference type="InterPro" id="IPR036390">
    <property type="entry name" value="WH_DNA-bd_sf"/>
</dbReference>
<keyword evidence="4" id="KW-1185">Reference proteome</keyword>